<evidence type="ECO:0000256" key="1">
    <source>
        <dbReference type="SAM" id="MobiDB-lite"/>
    </source>
</evidence>
<evidence type="ECO:0000313" key="3">
    <source>
        <dbReference type="Proteomes" id="UP000800035"/>
    </source>
</evidence>
<reference evidence="2" key="1">
    <citation type="journal article" date="2020" name="Stud. Mycol.">
        <title>101 Dothideomycetes genomes: a test case for predicting lifestyles and emergence of pathogens.</title>
        <authorList>
            <person name="Haridas S."/>
            <person name="Albert R."/>
            <person name="Binder M."/>
            <person name="Bloem J."/>
            <person name="Labutti K."/>
            <person name="Salamov A."/>
            <person name="Andreopoulos B."/>
            <person name="Baker S."/>
            <person name="Barry K."/>
            <person name="Bills G."/>
            <person name="Bluhm B."/>
            <person name="Cannon C."/>
            <person name="Castanera R."/>
            <person name="Culley D."/>
            <person name="Daum C."/>
            <person name="Ezra D."/>
            <person name="Gonzalez J."/>
            <person name="Henrissat B."/>
            <person name="Kuo A."/>
            <person name="Liang C."/>
            <person name="Lipzen A."/>
            <person name="Lutzoni F."/>
            <person name="Magnuson J."/>
            <person name="Mondo S."/>
            <person name="Nolan M."/>
            <person name="Ohm R."/>
            <person name="Pangilinan J."/>
            <person name="Park H.-J."/>
            <person name="Ramirez L."/>
            <person name="Alfaro M."/>
            <person name="Sun H."/>
            <person name="Tritt A."/>
            <person name="Yoshinaga Y."/>
            <person name="Zwiers L.-H."/>
            <person name="Turgeon B."/>
            <person name="Goodwin S."/>
            <person name="Spatafora J."/>
            <person name="Crous P."/>
            <person name="Grigoriev I."/>
        </authorList>
    </citation>
    <scope>NUCLEOTIDE SEQUENCE</scope>
    <source>
        <strain evidence="2">CBS 675.92</strain>
    </source>
</reference>
<proteinExistence type="predicted"/>
<protein>
    <submittedName>
        <fullName evidence="2">Uncharacterized protein</fullName>
    </submittedName>
</protein>
<feature type="compositionally biased region" description="Polar residues" evidence="1">
    <location>
        <begin position="71"/>
        <end position="86"/>
    </location>
</feature>
<sequence length="96" mass="10935">MNEQPARYLTNHRTPNLPIINREPEKKRKGDQRAVVTGSRAQNFHLQNMQERVARPTVQYSATRRHKPCIHQSSPRLQAHHTTTAPPSHLASATIA</sequence>
<feature type="region of interest" description="Disordered" evidence="1">
    <location>
        <begin position="70"/>
        <end position="96"/>
    </location>
</feature>
<organism evidence="2 3">
    <name type="scientific">Byssothecium circinans</name>
    <dbReference type="NCBI Taxonomy" id="147558"/>
    <lineage>
        <taxon>Eukaryota</taxon>
        <taxon>Fungi</taxon>
        <taxon>Dikarya</taxon>
        <taxon>Ascomycota</taxon>
        <taxon>Pezizomycotina</taxon>
        <taxon>Dothideomycetes</taxon>
        <taxon>Pleosporomycetidae</taxon>
        <taxon>Pleosporales</taxon>
        <taxon>Massarineae</taxon>
        <taxon>Massarinaceae</taxon>
        <taxon>Byssothecium</taxon>
    </lineage>
</organism>
<gene>
    <name evidence="2" type="ORF">CC80DRAFT_492359</name>
</gene>
<dbReference type="EMBL" id="ML976992">
    <property type="protein sequence ID" value="KAF1956069.1"/>
    <property type="molecule type" value="Genomic_DNA"/>
</dbReference>
<keyword evidence="3" id="KW-1185">Reference proteome</keyword>
<evidence type="ECO:0000313" key="2">
    <source>
        <dbReference type="EMBL" id="KAF1956069.1"/>
    </source>
</evidence>
<name>A0A6A5TWF9_9PLEO</name>
<accession>A0A6A5TWF9</accession>
<dbReference type="Proteomes" id="UP000800035">
    <property type="component" value="Unassembled WGS sequence"/>
</dbReference>
<dbReference type="AlphaFoldDB" id="A0A6A5TWF9"/>